<organism evidence="1 2">
    <name type="scientific">Vibrio mediterranei</name>
    <dbReference type="NCBI Taxonomy" id="689"/>
    <lineage>
        <taxon>Bacteria</taxon>
        <taxon>Pseudomonadati</taxon>
        <taxon>Pseudomonadota</taxon>
        <taxon>Gammaproteobacteria</taxon>
        <taxon>Vibrionales</taxon>
        <taxon>Vibrionaceae</taxon>
        <taxon>Vibrio</taxon>
    </lineage>
</organism>
<dbReference type="Proteomes" id="UP000279760">
    <property type="component" value="Chromosome 1"/>
</dbReference>
<reference evidence="1 2" key="1">
    <citation type="submission" date="2018-11" db="EMBL/GenBank/DDBJ databases">
        <title>Complete Genome Sequence of Vbrio mediterranei 117-T6: a Potential Pathogen Bacteria Isolated from the Conchocelis of Pyropia.</title>
        <authorList>
            <person name="Liu Q."/>
        </authorList>
    </citation>
    <scope>NUCLEOTIDE SEQUENCE [LARGE SCALE GENOMIC DNA]</scope>
    <source>
        <strain evidence="1 2">117-T6</strain>
    </source>
</reference>
<proteinExistence type="predicted"/>
<protein>
    <submittedName>
        <fullName evidence="1">Uncharacterized protein</fullName>
    </submittedName>
</protein>
<evidence type="ECO:0000313" key="2">
    <source>
        <dbReference type="Proteomes" id="UP000279760"/>
    </source>
</evidence>
<sequence length="97" mass="11241">MESGHLILWIGSNEHRFILGQSSTQPIKQLKQDWENIEKSQHKSSYSITLQHDGLPTHATHNLYKTITMAAATALIESWQLLAVEELEEEQDLDYHW</sequence>
<accession>A0A3G4V6W8</accession>
<gene>
    <name evidence="1" type="ORF">ECB94_04115</name>
</gene>
<evidence type="ECO:0000313" key="1">
    <source>
        <dbReference type="EMBL" id="AYV20536.1"/>
    </source>
</evidence>
<dbReference type="EMBL" id="CP033577">
    <property type="protein sequence ID" value="AYV20536.1"/>
    <property type="molecule type" value="Genomic_DNA"/>
</dbReference>
<dbReference type="RefSeq" id="WP_124940077.1">
    <property type="nucleotide sequence ID" value="NZ_CP033577.1"/>
</dbReference>
<dbReference type="AlphaFoldDB" id="A0A3G4V6W8"/>
<name>A0A3G4V6W8_9VIBR</name>